<dbReference type="Proteomes" id="UP001205748">
    <property type="component" value="Unassembled WGS sequence"/>
</dbReference>
<dbReference type="Pfam" id="PF01488">
    <property type="entry name" value="Shikimate_DH"/>
    <property type="match status" value="1"/>
</dbReference>
<evidence type="ECO:0000256" key="2">
    <source>
        <dbReference type="ARBA" id="ARBA00012962"/>
    </source>
</evidence>
<dbReference type="InterPro" id="IPR022893">
    <property type="entry name" value="Shikimate_DH_fam"/>
</dbReference>
<feature type="binding site" evidence="8">
    <location>
        <position position="234"/>
    </location>
    <ligand>
        <name>NADP(+)</name>
        <dbReference type="ChEBI" id="CHEBI:58349"/>
    </ligand>
</feature>
<dbReference type="Gene3D" id="3.40.50.10860">
    <property type="entry name" value="Leucine Dehydrogenase, chain A, domain 1"/>
    <property type="match status" value="1"/>
</dbReference>
<comment type="function">
    <text evidence="8">Involved in the biosynthesis of the chorismate, which leads to the biosynthesis of aromatic amino acids. Catalyzes the reversible NADPH linked reduction of 3-dehydroshikimate (DHSA) to yield shikimate (SA).</text>
</comment>
<dbReference type="InterPro" id="IPR013708">
    <property type="entry name" value="Shikimate_DH-bd_N"/>
</dbReference>
<comment type="pathway">
    <text evidence="1 8">Metabolic intermediate biosynthesis; chorismate biosynthesis; chorismate from D-erythrose 4-phosphate and phosphoenolpyruvate: step 4/7.</text>
</comment>
<dbReference type="InterPro" id="IPR046346">
    <property type="entry name" value="Aminoacid_DH-like_N_sf"/>
</dbReference>
<dbReference type="InterPro" id="IPR006151">
    <property type="entry name" value="Shikm_DH/Glu-tRNA_Rdtase"/>
</dbReference>
<dbReference type="NCBIfam" id="TIGR00507">
    <property type="entry name" value="aroE"/>
    <property type="match status" value="1"/>
</dbReference>
<feature type="binding site" evidence="8">
    <location>
        <position position="211"/>
    </location>
    <ligand>
        <name>NADP(+)</name>
        <dbReference type="ChEBI" id="CHEBI:58349"/>
    </ligand>
</feature>
<dbReference type="GO" id="GO:0009073">
    <property type="term" value="P:aromatic amino acid family biosynthetic process"/>
    <property type="evidence" value="ECO:0007669"/>
    <property type="project" value="UniProtKB-KW"/>
</dbReference>
<reference evidence="11" key="1">
    <citation type="submission" date="2022-07" db="EMBL/GenBank/DDBJ databases">
        <title>Enhanced cultured diversity of the mouse gut microbiota enables custom-made synthetic communities.</title>
        <authorList>
            <person name="Afrizal A."/>
        </authorList>
    </citation>
    <scope>NUCLEOTIDE SEQUENCE</scope>
    <source>
        <strain evidence="11">DSM 28593</strain>
    </source>
</reference>
<protein>
    <recommendedName>
        <fullName evidence="2 8">Shikimate dehydrogenase (NADP(+))</fullName>
        <shortName evidence="8">SDH</shortName>
        <ecNumber evidence="2 8">1.1.1.25</ecNumber>
    </recommendedName>
</protein>
<evidence type="ECO:0000313" key="12">
    <source>
        <dbReference type="Proteomes" id="UP001205748"/>
    </source>
</evidence>
<evidence type="ECO:0000256" key="4">
    <source>
        <dbReference type="ARBA" id="ARBA00022857"/>
    </source>
</evidence>
<feature type="binding site" evidence="8">
    <location>
        <position position="102"/>
    </location>
    <ligand>
        <name>shikimate</name>
        <dbReference type="ChEBI" id="CHEBI:36208"/>
    </ligand>
</feature>
<dbReference type="GO" id="GO:0008652">
    <property type="term" value="P:amino acid biosynthetic process"/>
    <property type="evidence" value="ECO:0007669"/>
    <property type="project" value="UniProtKB-KW"/>
</dbReference>
<keyword evidence="6 8" id="KW-0057">Aromatic amino acid biosynthesis</keyword>
<dbReference type="Gene3D" id="3.40.50.720">
    <property type="entry name" value="NAD(P)-binding Rossmann-like Domain"/>
    <property type="match status" value="1"/>
</dbReference>
<keyword evidence="3 8" id="KW-0028">Amino-acid biosynthesis</keyword>
<evidence type="ECO:0000256" key="7">
    <source>
        <dbReference type="ARBA" id="ARBA00049442"/>
    </source>
</evidence>
<feature type="binding site" evidence="8">
    <location>
        <position position="62"/>
    </location>
    <ligand>
        <name>shikimate</name>
        <dbReference type="ChEBI" id="CHEBI:36208"/>
    </ligand>
</feature>
<dbReference type="HAMAP" id="MF_00222">
    <property type="entry name" value="Shikimate_DH_AroE"/>
    <property type="match status" value="1"/>
</dbReference>
<evidence type="ECO:0000256" key="5">
    <source>
        <dbReference type="ARBA" id="ARBA00023002"/>
    </source>
</evidence>
<comment type="subunit">
    <text evidence="8">Homodimer.</text>
</comment>
<sequence>MKQLYGLMGEKLSHSLSPAIHAEIFQKLNISAHYHLFEIEKSNLRDAILGLEALGIKGVNVTIPYKVEIMKYLDELSSEARKIGAVNTLHIEKDKIMGYNTDYHGFGMMLSHYGVEVKNKKTVILGSGGVSKAVIQYLKDEDVGGITLVSRDKNKARATYNDLEIVDYRELPFLEQKDILINCTPLGMYPYIQECPVRKRVLSNFSWIIDLIYNPPETLLLKQAREIGIQGINGSTMLVGQAIKAQEIWNNTLFSEEFMEAIHKKIFKK</sequence>
<feature type="binding site" evidence="8">
    <location>
        <begin position="126"/>
        <end position="130"/>
    </location>
    <ligand>
        <name>NADP(+)</name>
        <dbReference type="ChEBI" id="CHEBI:58349"/>
    </ligand>
</feature>
<feature type="binding site" evidence="8">
    <location>
        <position position="241"/>
    </location>
    <ligand>
        <name>shikimate</name>
        <dbReference type="ChEBI" id="CHEBI:36208"/>
    </ligand>
</feature>
<evidence type="ECO:0000256" key="8">
    <source>
        <dbReference type="HAMAP-Rule" id="MF_00222"/>
    </source>
</evidence>
<dbReference type="InterPro" id="IPR036291">
    <property type="entry name" value="NAD(P)-bd_dom_sf"/>
</dbReference>
<evidence type="ECO:0000259" key="10">
    <source>
        <dbReference type="Pfam" id="PF08501"/>
    </source>
</evidence>
<dbReference type="PANTHER" id="PTHR21089">
    <property type="entry name" value="SHIKIMATE DEHYDROGENASE"/>
    <property type="match status" value="1"/>
</dbReference>
<dbReference type="Pfam" id="PF08501">
    <property type="entry name" value="Shikimate_dh_N"/>
    <property type="match status" value="1"/>
</dbReference>
<evidence type="ECO:0000259" key="9">
    <source>
        <dbReference type="Pfam" id="PF01488"/>
    </source>
</evidence>
<dbReference type="RefSeq" id="WP_257531854.1">
    <property type="nucleotide sequence ID" value="NZ_JANKAS010000010.1"/>
</dbReference>
<dbReference type="GO" id="GO:0009423">
    <property type="term" value="P:chorismate biosynthetic process"/>
    <property type="evidence" value="ECO:0007669"/>
    <property type="project" value="UniProtKB-UniRule"/>
</dbReference>
<feature type="domain" description="Quinate/shikimate 5-dehydrogenase/glutamyl-tRNA reductase" evidence="9">
    <location>
        <begin position="116"/>
        <end position="184"/>
    </location>
</feature>
<feature type="active site" description="Proton acceptor" evidence="8">
    <location>
        <position position="66"/>
    </location>
</feature>
<dbReference type="CDD" id="cd01065">
    <property type="entry name" value="NAD_bind_Shikimate_DH"/>
    <property type="match status" value="1"/>
</dbReference>
<feature type="binding site" evidence="8">
    <location>
        <position position="87"/>
    </location>
    <ligand>
        <name>shikimate</name>
        <dbReference type="ChEBI" id="CHEBI:36208"/>
    </ligand>
</feature>
<accession>A0AAE3L2X3</accession>
<evidence type="ECO:0000313" key="11">
    <source>
        <dbReference type="EMBL" id="MCR1899459.1"/>
    </source>
</evidence>
<comment type="caution">
    <text evidence="11">The sequence shown here is derived from an EMBL/GenBank/DDBJ whole genome shotgun (WGS) entry which is preliminary data.</text>
</comment>
<keyword evidence="12" id="KW-1185">Reference proteome</keyword>
<feature type="binding site" evidence="8">
    <location>
        <position position="213"/>
    </location>
    <ligand>
        <name>shikimate</name>
        <dbReference type="ChEBI" id="CHEBI:36208"/>
    </ligand>
</feature>
<dbReference type="SUPFAM" id="SSF51735">
    <property type="entry name" value="NAD(P)-binding Rossmann-fold domains"/>
    <property type="match status" value="1"/>
</dbReference>
<name>A0AAE3L2X3_9FIRM</name>
<dbReference type="GO" id="GO:0019632">
    <property type="term" value="P:shikimate metabolic process"/>
    <property type="evidence" value="ECO:0007669"/>
    <property type="project" value="InterPro"/>
</dbReference>
<comment type="caution">
    <text evidence="8">Lacks conserved residue(s) required for the propagation of feature annotation.</text>
</comment>
<keyword evidence="5 8" id="KW-0560">Oxidoreductase</keyword>
<evidence type="ECO:0000256" key="3">
    <source>
        <dbReference type="ARBA" id="ARBA00022605"/>
    </source>
</evidence>
<dbReference type="GO" id="GO:0004764">
    <property type="term" value="F:shikimate 3-dehydrogenase (NADP+) activity"/>
    <property type="evidence" value="ECO:0007669"/>
    <property type="project" value="UniProtKB-UniRule"/>
</dbReference>
<evidence type="ECO:0000256" key="1">
    <source>
        <dbReference type="ARBA" id="ARBA00004871"/>
    </source>
</evidence>
<gene>
    <name evidence="8 11" type="primary">aroE</name>
    <name evidence="11" type="ORF">NSA47_10730</name>
</gene>
<dbReference type="InterPro" id="IPR011342">
    <property type="entry name" value="Shikimate_DH"/>
</dbReference>
<dbReference type="SUPFAM" id="SSF53223">
    <property type="entry name" value="Aminoacid dehydrogenase-like, N-terminal domain"/>
    <property type="match status" value="1"/>
</dbReference>
<comment type="similarity">
    <text evidence="8">Belongs to the shikimate dehydrogenase family.</text>
</comment>
<comment type="catalytic activity">
    <reaction evidence="7 8">
        <text>shikimate + NADP(+) = 3-dehydroshikimate + NADPH + H(+)</text>
        <dbReference type="Rhea" id="RHEA:17737"/>
        <dbReference type="ChEBI" id="CHEBI:15378"/>
        <dbReference type="ChEBI" id="CHEBI:16630"/>
        <dbReference type="ChEBI" id="CHEBI:36208"/>
        <dbReference type="ChEBI" id="CHEBI:57783"/>
        <dbReference type="ChEBI" id="CHEBI:58349"/>
        <dbReference type="EC" id="1.1.1.25"/>
    </reaction>
</comment>
<dbReference type="AlphaFoldDB" id="A0AAE3L2X3"/>
<proteinExistence type="inferred from homology"/>
<feature type="domain" description="Shikimate dehydrogenase substrate binding N-terminal" evidence="10">
    <location>
        <begin position="7"/>
        <end position="89"/>
    </location>
</feature>
<dbReference type="GO" id="GO:0005829">
    <property type="term" value="C:cytosol"/>
    <property type="evidence" value="ECO:0007669"/>
    <property type="project" value="TreeGrafter"/>
</dbReference>
<dbReference type="EC" id="1.1.1.25" evidence="2 8"/>
<keyword evidence="4 8" id="KW-0521">NADP</keyword>
<dbReference type="PANTHER" id="PTHR21089:SF1">
    <property type="entry name" value="BIFUNCTIONAL 3-DEHYDROQUINATE DEHYDRATASE_SHIKIMATE DEHYDROGENASE, CHLOROPLASTIC"/>
    <property type="match status" value="1"/>
</dbReference>
<dbReference type="GO" id="GO:0050661">
    <property type="term" value="F:NADP binding"/>
    <property type="evidence" value="ECO:0007669"/>
    <property type="project" value="InterPro"/>
</dbReference>
<dbReference type="EMBL" id="JANKAS010000010">
    <property type="protein sequence ID" value="MCR1899459.1"/>
    <property type="molecule type" value="Genomic_DNA"/>
</dbReference>
<feature type="binding site" evidence="8">
    <location>
        <begin position="15"/>
        <end position="17"/>
    </location>
    <ligand>
        <name>shikimate</name>
        <dbReference type="ChEBI" id="CHEBI:36208"/>
    </ligand>
</feature>
<evidence type="ECO:0000256" key="6">
    <source>
        <dbReference type="ARBA" id="ARBA00023141"/>
    </source>
</evidence>
<organism evidence="11 12">
    <name type="scientific">Irregularibacter muris</name>
    <dbReference type="NCBI Taxonomy" id="1796619"/>
    <lineage>
        <taxon>Bacteria</taxon>
        <taxon>Bacillati</taxon>
        <taxon>Bacillota</taxon>
        <taxon>Clostridia</taxon>
        <taxon>Eubacteriales</taxon>
        <taxon>Eubacteriaceae</taxon>
        <taxon>Irregularibacter</taxon>
    </lineage>
</organism>